<dbReference type="InterPro" id="IPR050855">
    <property type="entry name" value="NDM-1-like"/>
</dbReference>
<proteinExistence type="predicted"/>
<feature type="domain" description="Metallo-beta-lactamase" evidence="1">
    <location>
        <begin position="16"/>
        <end position="214"/>
    </location>
</feature>
<dbReference type="InterPro" id="IPR036866">
    <property type="entry name" value="RibonucZ/Hydroxyglut_hydro"/>
</dbReference>
<dbReference type="CDD" id="cd07721">
    <property type="entry name" value="yflN-like_MBL-fold"/>
    <property type="match status" value="1"/>
</dbReference>
<evidence type="ECO:0000259" key="1">
    <source>
        <dbReference type="SMART" id="SM00849"/>
    </source>
</evidence>
<dbReference type="PANTHER" id="PTHR42951">
    <property type="entry name" value="METALLO-BETA-LACTAMASE DOMAIN-CONTAINING"/>
    <property type="match status" value="1"/>
</dbReference>
<accession>A0A2M8P1F1</accession>
<evidence type="ECO:0000313" key="2">
    <source>
        <dbReference type="EMBL" id="PJF31370.1"/>
    </source>
</evidence>
<protein>
    <recommendedName>
        <fullName evidence="1">Metallo-beta-lactamase domain-containing protein</fullName>
    </recommendedName>
</protein>
<dbReference type="EMBL" id="PGTK01000003">
    <property type="protein sequence ID" value="PJF31370.1"/>
    <property type="molecule type" value="Genomic_DNA"/>
</dbReference>
<dbReference type="SMART" id="SM00849">
    <property type="entry name" value="Lactamase_B"/>
    <property type="match status" value="1"/>
</dbReference>
<sequence>MHKILEGVYTLQGLRVGRVYVIEGADGLTLIDTSVEGAERAIARELERGGYAVKDICRILITHAHPDHIGALAALVKLSGAQVYAHALEAPIIRGEQSVVYAPSYKDSALMRSFSALFGIRGMPPAQVDRTIAEGDLLAEVLPDLQVIEAPGHARGQVAFYSPARKLLFCGDALVRFGGALSLPLAPFTFDMAEAKRTIKRLAALEIETLCCGHGVPILRNAGAQLRAFAQKL</sequence>
<dbReference type="Proteomes" id="UP000228921">
    <property type="component" value="Unassembled WGS sequence"/>
</dbReference>
<dbReference type="InterPro" id="IPR001279">
    <property type="entry name" value="Metallo-B-lactamas"/>
</dbReference>
<dbReference type="Pfam" id="PF00753">
    <property type="entry name" value="Lactamase_B"/>
    <property type="match status" value="1"/>
</dbReference>
<dbReference type="PANTHER" id="PTHR42951:SF17">
    <property type="entry name" value="METALLO-BETA-LACTAMASE DOMAIN-CONTAINING PROTEIN"/>
    <property type="match status" value="1"/>
</dbReference>
<dbReference type="SUPFAM" id="SSF56281">
    <property type="entry name" value="Metallo-hydrolase/oxidoreductase"/>
    <property type="match status" value="1"/>
</dbReference>
<name>A0A2M8P1F1_9CHLR</name>
<organism evidence="2 3">
    <name type="scientific">Candidatus Thermofonsia Clade 1 bacterium</name>
    <dbReference type="NCBI Taxonomy" id="2364210"/>
    <lineage>
        <taxon>Bacteria</taxon>
        <taxon>Bacillati</taxon>
        <taxon>Chloroflexota</taxon>
        <taxon>Candidatus Thermofontia</taxon>
        <taxon>Candidatus Thermofonsia Clade 1</taxon>
    </lineage>
</organism>
<gene>
    <name evidence="2" type="ORF">CUN51_03300</name>
</gene>
<dbReference type="AlphaFoldDB" id="A0A2M8P1F1"/>
<comment type="caution">
    <text evidence="2">The sequence shown here is derived from an EMBL/GenBank/DDBJ whole genome shotgun (WGS) entry which is preliminary data.</text>
</comment>
<dbReference type="Gene3D" id="3.60.15.10">
    <property type="entry name" value="Ribonuclease Z/Hydroxyacylglutathione hydrolase-like"/>
    <property type="match status" value="1"/>
</dbReference>
<reference evidence="2 3" key="1">
    <citation type="submission" date="2017-11" db="EMBL/GenBank/DDBJ databases">
        <title>Evolution of Phototrophy in the Chloroflexi Phylum Driven by Horizontal Gene Transfer.</title>
        <authorList>
            <person name="Ward L.M."/>
            <person name="Hemp J."/>
            <person name="Shih P.M."/>
            <person name="Mcglynn S.E."/>
            <person name="Fischer W."/>
        </authorList>
    </citation>
    <scope>NUCLEOTIDE SEQUENCE [LARGE SCALE GENOMIC DNA]</scope>
    <source>
        <strain evidence="2">CP2_2F</strain>
    </source>
</reference>
<evidence type="ECO:0000313" key="3">
    <source>
        <dbReference type="Proteomes" id="UP000228921"/>
    </source>
</evidence>